<accession>A0A0B5F056</accession>
<dbReference type="AlphaFoldDB" id="A0A0B5F056"/>
<gene>
    <name evidence="1" type="ORF">SLNWT_4609</name>
</gene>
<evidence type="ECO:0000313" key="2">
    <source>
        <dbReference type="Proteomes" id="UP000031523"/>
    </source>
</evidence>
<protein>
    <submittedName>
        <fullName evidence="1">Uncharacterized protein</fullName>
    </submittedName>
</protein>
<dbReference type="Proteomes" id="UP000031523">
    <property type="component" value="Chromosome"/>
</dbReference>
<name>A0A0B5F056_STRA4</name>
<dbReference type="KEGG" id="sals:SLNWT_4609"/>
<sequence length="59" mass="6373">MARVVADDHDSAVTANHPALVADLLDARLDLHGCEVLRVSASGPATERQRGTGKIYLYR</sequence>
<evidence type="ECO:0000313" key="1">
    <source>
        <dbReference type="EMBL" id="AJE84985.1"/>
    </source>
</evidence>
<dbReference type="EMBL" id="CP010519">
    <property type="protein sequence ID" value="AJE84985.1"/>
    <property type="molecule type" value="Genomic_DNA"/>
</dbReference>
<proteinExistence type="predicted"/>
<keyword evidence="2" id="KW-1185">Reference proteome</keyword>
<reference evidence="1 2" key="1">
    <citation type="submission" date="2015-01" db="EMBL/GenBank/DDBJ databases">
        <title>Enhanced salinomycin production by adjusting the supply of polyketide extender units in Streptomyce albus DSM 41398.</title>
        <authorList>
            <person name="Lu C."/>
        </authorList>
    </citation>
    <scope>NUCLEOTIDE SEQUENCE [LARGE SCALE GENOMIC DNA]</scope>
    <source>
        <strain evidence="2">ATCC 21838 / DSM 41398 / FERM P-419 / JCM 4703 / NBRC 107858</strain>
    </source>
</reference>
<organism evidence="1 2">
    <name type="scientific">Streptomyces albus (strain ATCC 21838 / DSM 41398 / FERM P-419 / JCM 4703 / NBRC 107858)</name>
    <dbReference type="NCBI Taxonomy" id="1081613"/>
    <lineage>
        <taxon>Bacteria</taxon>
        <taxon>Bacillati</taxon>
        <taxon>Actinomycetota</taxon>
        <taxon>Actinomycetes</taxon>
        <taxon>Kitasatosporales</taxon>
        <taxon>Streptomycetaceae</taxon>
        <taxon>Streptomyces</taxon>
    </lineage>
</organism>